<dbReference type="KEGG" id="meh:M301_2597"/>
<evidence type="ECO:0000259" key="2">
    <source>
        <dbReference type="Pfam" id="PF13511"/>
    </source>
</evidence>
<dbReference type="AlphaFoldDB" id="D7DNF3"/>
<dbReference type="eggNOG" id="ENOG50331GN">
    <property type="taxonomic scope" value="Bacteria"/>
</dbReference>
<dbReference type="InterPro" id="IPR025392">
    <property type="entry name" value="DUF4124"/>
</dbReference>
<sequence length="213" mass="23589" precursor="true">MKPLAGINSHFSDKAKLGHSSSALSALLFSGVLILTSYTHLVHADGSKIVKWKDASGVTHYGDKMPAQESGRSNSVLNNQGTVIKTNESFNPKGNSQETEKLSADQQRQDKALLASYSSVDEIDMAEKRNLKSDETALLTLSQNQEESKRMLASIYAKFSGRKMPIQAAEDAQNYQTQITKTKSQILAVQNSIAQTKTRFSQYRSRYIELKPQ</sequence>
<evidence type="ECO:0000313" key="3">
    <source>
        <dbReference type="EMBL" id="ADI30954.1"/>
    </source>
</evidence>
<feature type="compositionally biased region" description="Polar residues" evidence="1">
    <location>
        <begin position="83"/>
        <end position="97"/>
    </location>
</feature>
<protein>
    <recommendedName>
        <fullName evidence="2">DUF4124 domain-containing protein</fullName>
    </recommendedName>
</protein>
<evidence type="ECO:0000256" key="1">
    <source>
        <dbReference type="SAM" id="MobiDB-lite"/>
    </source>
</evidence>
<feature type="compositionally biased region" description="Basic and acidic residues" evidence="1">
    <location>
        <begin position="98"/>
        <end position="108"/>
    </location>
</feature>
<accession>D7DNF3</accession>
<dbReference type="Pfam" id="PF13511">
    <property type="entry name" value="DUF4124"/>
    <property type="match status" value="1"/>
</dbReference>
<gene>
    <name evidence="3" type="ordered locus">M301_2597</name>
</gene>
<name>D7DNF3_METV0</name>
<feature type="region of interest" description="Disordered" evidence="1">
    <location>
        <begin position="83"/>
        <end position="108"/>
    </location>
</feature>
<evidence type="ECO:0000313" key="4">
    <source>
        <dbReference type="Proteomes" id="UP000000383"/>
    </source>
</evidence>
<dbReference type="RefSeq" id="WP_013149261.1">
    <property type="nucleotide sequence ID" value="NC_014207.1"/>
</dbReference>
<dbReference type="HOGENOM" id="CLU_1293149_0_0_4"/>
<reference evidence="3 4" key="2">
    <citation type="journal article" date="2011" name="J. Bacteriol.">
        <title>Genomes of three methylotrophs from a single niche uncover genetic and metabolic divergence of Methylophilaceae.</title>
        <authorList>
            <person name="Lapidus A."/>
            <person name="Clum A."/>
            <person name="Labutti K."/>
            <person name="Kaluzhnaya M.G."/>
            <person name="Lim S."/>
            <person name="Beck D.A."/>
            <person name="Glavina Del Rio T."/>
            <person name="Nolan M."/>
            <person name="Mavromatis K."/>
            <person name="Huntemann M."/>
            <person name="Lucas S."/>
            <person name="Lidstrom M.E."/>
            <person name="Ivanova N."/>
            <person name="Chistoserdova L."/>
        </authorList>
    </citation>
    <scope>NUCLEOTIDE SEQUENCE [LARGE SCALE GENOMIC DNA]</scope>
    <source>
        <strain evidence="3 4">301</strain>
    </source>
</reference>
<dbReference type="STRING" id="666681.M301_2597"/>
<dbReference type="Proteomes" id="UP000000383">
    <property type="component" value="Chromosome"/>
</dbReference>
<dbReference type="EMBL" id="CP002056">
    <property type="protein sequence ID" value="ADI30954.1"/>
    <property type="molecule type" value="Genomic_DNA"/>
</dbReference>
<reference evidence="4" key="1">
    <citation type="submission" date="2010-05" db="EMBL/GenBank/DDBJ databases">
        <title>Complete sequence of Methylotenera sp. 301.</title>
        <authorList>
            <person name="Lucas S."/>
            <person name="Copeland A."/>
            <person name="Lapidus A."/>
            <person name="Cheng J.-F."/>
            <person name="Bruce D."/>
            <person name="Goodwin L."/>
            <person name="Pitluck S."/>
            <person name="Clum A."/>
            <person name="Land M."/>
            <person name="Hauser L."/>
            <person name="Kyrpides N."/>
            <person name="Ivanova N."/>
            <person name="Chistoservova L."/>
            <person name="Kalyuzhnaya M."/>
            <person name="Woyke T."/>
        </authorList>
    </citation>
    <scope>NUCLEOTIDE SEQUENCE [LARGE SCALE GENOMIC DNA]</scope>
    <source>
        <strain evidence="4">301</strain>
    </source>
</reference>
<organism evidence="3 4">
    <name type="scientific">Methylotenera versatilis (strain 301)</name>
    <dbReference type="NCBI Taxonomy" id="666681"/>
    <lineage>
        <taxon>Bacteria</taxon>
        <taxon>Pseudomonadati</taxon>
        <taxon>Pseudomonadota</taxon>
        <taxon>Betaproteobacteria</taxon>
        <taxon>Nitrosomonadales</taxon>
        <taxon>Methylophilaceae</taxon>
        <taxon>Methylotenera</taxon>
    </lineage>
</organism>
<feature type="domain" description="DUF4124" evidence="2">
    <location>
        <begin position="51"/>
        <end position="70"/>
    </location>
</feature>
<dbReference type="OrthoDB" id="7064973at2"/>
<proteinExistence type="predicted"/>
<keyword evidence="4" id="KW-1185">Reference proteome</keyword>